<feature type="region of interest" description="Disordered" evidence="8">
    <location>
        <begin position="1362"/>
        <end position="1387"/>
    </location>
</feature>
<evidence type="ECO:0000313" key="12">
    <source>
        <dbReference type="Proteomes" id="UP000184330"/>
    </source>
</evidence>
<dbReference type="PANTHER" id="PTHR13405">
    <property type="entry name" value="NUCLEAR PORE COMPLEX PROTEIN NUP133"/>
    <property type="match status" value="1"/>
</dbReference>
<comment type="subcellular location">
    <subcellularLocation>
        <location evidence="1">Nucleus envelope</location>
    </subcellularLocation>
</comment>
<feature type="domain" description="Nucleoporin Nup133/Nup155-like C-terminal" evidence="9">
    <location>
        <begin position="661"/>
        <end position="1313"/>
    </location>
</feature>
<evidence type="ECO:0000259" key="10">
    <source>
        <dbReference type="Pfam" id="PF08801"/>
    </source>
</evidence>
<dbReference type="GO" id="GO:0016973">
    <property type="term" value="P:poly(A)+ mRNA export from nucleus"/>
    <property type="evidence" value="ECO:0007669"/>
    <property type="project" value="TreeGrafter"/>
</dbReference>
<evidence type="ECO:0000256" key="4">
    <source>
        <dbReference type="ARBA" id="ARBA00022816"/>
    </source>
</evidence>
<feature type="domain" description="Nucleoporin Nup133/Nup155-like N-terminal" evidence="10">
    <location>
        <begin position="105"/>
        <end position="550"/>
    </location>
</feature>
<comment type="similarity">
    <text evidence="2">Belongs to the nucleoporin Nup133 family.</text>
</comment>
<dbReference type="Pfam" id="PF08801">
    <property type="entry name" value="Nucleoporin_N"/>
    <property type="match status" value="1"/>
</dbReference>
<keyword evidence="7" id="KW-0539">Nucleus</keyword>
<proteinExistence type="inferred from homology"/>
<dbReference type="InterPro" id="IPR007187">
    <property type="entry name" value="Nucleoporin_Nup133/Nup155_C"/>
</dbReference>
<feature type="compositionally biased region" description="Basic and acidic residues" evidence="8">
    <location>
        <begin position="56"/>
        <end position="72"/>
    </location>
</feature>
<dbReference type="InterPro" id="IPR037624">
    <property type="entry name" value="Nup133-like"/>
</dbReference>
<dbReference type="SUPFAM" id="SSF117289">
    <property type="entry name" value="Nucleoporin domain"/>
    <property type="match status" value="1"/>
</dbReference>
<keyword evidence="4" id="KW-0509">mRNA transport</keyword>
<organism evidence="11 12">
    <name type="scientific">Phialocephala subalpina</name>
    <dbReference type="NCBI Taxonomy" id="576137"/>
    <lineage>
        <taxon>Eukaryota</taxon>
        <taxon>Fungi</taxon>
        <taxon>Dikarya</taxon>
        <taxon>Ascomycota</taxon>
        <taxon>Pezizomycotina</taxon>
        <taxon>Leotiomycetes</taxon>
        <taxon>Helotiales</taxon>
        <taxon>Mollisiaceae</taxon>
        <taxon>Phialocephala</taxon>
        <taxon>Phialocephala fortinii species complex</taxon>
    </lineage>
</organism>
<keyword evidence="5" id="KW-0653">Protein transport</keyword>
<dbReference type="InterPro" id="IPR014908">
    <property type="entry name" value="Nucleoporin_Nup133/Nup155_N"/>
</dbReference>
<feature type="region of interest" description="Disordered" evidence="8">
    <location>
        <begin position="1"/>
        <end position="104"/>
    </location>
</feature>
<keyword evidence="3" id="KW-0813">Transport</keyword>
<evidence type="ECO:0000259" key="9">
    <source>
        <dbReference type="Pfam" id="PF03177"/>
    </source>
</evidence>
<dbReference type="STRING" id="576137.A0A1L7X5U4"/>
<keyword evidence="12" id="KW-1185">Reference proteome</keyword>
<evidence type="ECO:0000256" key="1">
    <source>
        <dbReference type="ARBA" id="ARBA00004259"/>
    </source>
</evidence>
<evidence type="ECO:0000256" key="2">
    <source>
        <dbReference type="ARBA" id="ARBA00005569"/>
    </source>
</evidence>
<dbReference type="GO" id="GO:0000972">
    <property type="term" value="P:transcription-dependent tethering of RNA polymerase II gene DNA at nuclear periphery"/>
    <property type="evidence" value="ECO:0007669"/>
    <property type="project" value="TreeGrafter"/>
</dbReference>
<protein>
    <submittedName>
        <fullName evidence="11">Related to NUP133 Nuclear pore protein</fullName>
    </submittedName>
</protein>
<evidence type="ECO:0000256" key="8">
    <source>
        <dbReference type="SAM" id="MobiDB-lite"/>
    </source>
</evidence>
<keyword evidence="6" id="KW-0811">Translocation</keyword>
<dbReference type="GO" id="GO:0006606">
    <property type="term" value="P:protein import into nucleus"/>
    <property type="evidence" value="ECO:0007669"/>
    <property type="project" value="TreeGrafter"/>
</dbReference>
<accession>A0A1L7X5U4</accession>
<dbReference type="OrthoDB" id="103454at2759"/>
<evidence type="ECO:0000313" key="11">
    <source>
        <dbReference type="EMBL" id="CZR60400.1"/>
    </source>
</evidence>
<dbReference type="Gene3D" id="1.20.58.1380">
    <property type="match status" value="1"/>
</dbReference>
<dbReference type="FunFam" id="2.130.10.10:FF:001057">
    <property type="entry name" value="Nuclear pore complex subunit Nup133, putative"/>
    <property type="match status" value="1"/>
</dbReference>
<evidence type="ECO:0000256" key="5">
    <source>
        <dbReference type="ARBA" id="ARBA00022927"/>
    </source>
</evidence>
<dbReference type="Proteomes" id="UP000184330">
    <property type="component" value="Unassembled WGS sequence"/>
</dbReference>
<sequence length="1387" mass="154242">MFSPSQNGSAPAATARTSRRRPRPSGDSIAPPKAKRQRSALTDRTFDPPDAAPEMEEVKNSKLAMMKHEDIKAAPAPSREIAVRGGKKPRSADRGNKGDGSVVLTTNDTYTVSKLPALPDRLRADPAGRQHGAIYSDSGYALALTHTHAIVWPYAVNIQSPETFQFALPQPSKHVSDPLPLGSLVSASASSSDPGLVVVIPTTGKITYWESISSAATLDLRLQRNGVDLTIQGLLSGETVIQILNAESAGFVLAFSSGRIAYMSVRDGQGRPAISVQFLRSSIGPATSGIFGSLRNAFSSAATGGDIAAIRAARPDKVGERNVVSVTSKGKISSWNIQRGGHASLNAEAEGREAIVMAIKRTSPALKELLLENFELLDFTHAPKPVADSQLDDHDDGAQLLLLTSMTDRQYAHYFLIEIVLRRNDLDIGSIRPIKTYKTPVSQMATAKPRLYLPHPTLVAYIVFGRAVVVFSMARQPDSPDNQLLSESDLLPMSFEDVVDFRQDMNVEIVGSGMEEPQGPSHNIEDSKSRRHKAKHPAVVLMVRGGGVVRVAATDVTKLTLIRARQVTAKSKLEQAVFFGTLDHNPLNFAVRSEFEFSPEQVGDAALDLSLEISKSKSPYISDQIGSLEQNLKKRSAALHDLAKFLQASQVDLDRATKWRLLWAAEKMAAASSMWKLYDAGLKEKPDGEKRGMLTEVVEFIHEDYKTEPATERGELDRVRLWFINDAWNLEVAIPWAYQVIKYTYQDGKKDPDGIMALLSEGNDIVLGALEAAFEFRIANLDLYGLGNEQLEYGILKVGYEGLPEFWTSTIFTTENLRKQTDLTGELTKEYWAKDDGNGEHAQHPRVVRKLRQELPSLLDIAIRSSRERVRWDTCQEDDKWQLQAGKIDALMSQVQHNTIKSLAGELELSEAAANLAEKYELLPSLASVLRYGLQFTSASSQEKGITEEQRMGFIRQYHILRDRVQHCFTKFGAPWATAFFEEDINEKLMSDLLDGWPEQQEYLTTFLRNRKEYAKLSWINDITRETDFGQASETLLDLGLNSENDLWSKHVELSLGKLALLAGRSYSQANGILIPDGGKTELSSVHKQLGLIKIQETIFDFILPCVEPAIDEKAELQLALESYGNNNLIKQPKVLSLLNEGMASLIKHEAMNALGLIDLLTLMGGNGISDELYYLRSQQFYLALKATRFGLADKEEKTLTQRIVWRRCMLRDDWAEINNTAQKDDLQVSEQVARTALYQTFRQCLKDRLFDKKSDIKPMSPEDVLGAGVDELDSRFSECDASIREQIMQDMLVEDATLRPLIEKCRLDQWYQSALSQAKDDHDAELNEETDDGSRMNQIAAKLADLEEGIAASEMKKAEGLLHSKPRFKPKTKVNGVGNFRSSFRP</sequence>
<reference evidence="11 12" key="1">
    <citation type="submission" date="2016-03" db="EMBL/GenBank/DDBJ databases">
        <authorList>
            <person name="Ploux O."/>
        </authorList>
    </citation>
    <scope>NUCLEOTIDE SEQUENCE [LARGE SCALE GENOMIC DNA]</scope>
    <source>
        <strain evidence="11 12">UAMH 11012</strain>
    </source>
</reference>
<dbReference type="GO" id="GO:0031080">
    <property type="term" value="C:nuclear pore outer ring"/>
    <property type="evidence" value="ECO:0007669"/>
    <property type="project" value="TreeGrafter"/>
</dbReference>
<evidence type="ECO:0000256" key="7">
    <source>
        <dbReference type="ARBA" id="ARBA00023242"/>
    </source>
</evidence>
<dbReference type="Gene3D" id="2.130.10.10">
    <property type="entry name" value="YVTN repeat-like/Quinoprotein amine dehydrogenase"/>
    <property type="match status" value="1"/>
</dbReference>
<gene>
    <name evidence="11" type="ORF">PAC_10296</name>
</gene>
<dbReference type="GO" id="GO:0017056">
    <property type="term" value="F:structural constituent of nuclear pore"/>
    <property type="evidence" value="ECO:0007669"/>
    <property type="project" value="InterPro"/>
</dbReference>
<dbReference type="PANTHER" id="PTHR13405:SF11">
    <property type="entry name" value="NUCLEAR PORE COMPLEX PROTEIN NUP133"/>
    <property type="match status" value="1"/>
</dbReference>
<dbReference type="EMBL" id="FJOG01000016">
    <property type="protein sequence ID" value="CZR60400.1"/>
    <property type="molecule type" value="Genomic_DNA"/>
</dbReference>
<dbReference type="InterPro" id="IPR015943">
    <property type="entry name" value="WD40/YVTN_repeat-like_dom_sf"/>
</dbReference>
<dbReference type="Pfam" id="PF03177">
    <property type="entry name" value="Nucleoporin_C"/>
    <property type="match status" value="1"/>
</dbReference>
<feature type="region of interest" description="Disordered" evidence="8">
    <location>
        <begin position="512"/>
        <end position="531"/>
    </location>
</feature>
<evidence type="ECO:0000256" key="6">
    <source>
        <dbReference type="ARBA" id="ARBA00023010"/>
    </source>
</evidence>
<name>A0A1L7X5U4_9HELO</name>
<evidence type="ECO:0000256" key="3">
    <source>
        <dbReference type="ARBA" id="ARBA00022448"/>
    </source>
</evidence>